<accession>A0A699PV63</accession>
<protein>
    <submittedName>
        <fullName evidence="1">Uncharacterized protein</fullName>
    </submittedName>
</protein>
<organism evidence="1">
    <name type="scientific">Tanacetum cinerariifolium</name>
    <name type="common">Dalmatian daisy</name>
    <name type="synonym">Chrysanthemum cinerariifolium</name>
    <dbReference type="NCBI Taxonomy" id="118510"/>
    <lineage>
        <taxon>Eukaryota</taxon>
        <taxon>Viridiplantae</taxon>
        <taxon>Streptophyta</taxon>
        <taxon>Embryophyta</taxon>
        <taxon>Tracheophyta</taxon>
        <taxon>Spermatophyta</taxon>
        <taxon>Magnoliopsida</taxon>
        <taxon>eudicotyledons</taxon>
        <taxon>Gunneridae</taxon>
        <taxon>Pentapetalae</taxon>
        <taxon>asterids</taxon>
        <taxon>campanulids</taxon>
        <taxon>Asterales</taxon>
        <taxon>Asteraceae</taxon>
        <taxon>Asteroideae</taxon>
        <taxon>Anthemideae</taxon>
        <taxon>Anthemidinae</taxon>
        <taxon>Tanacetum</taxon>
    </lineage>
</organism>
<name>A0A699PV63_TANCI</name>
<sequence length="138" mass="15606">MNDKYNTGEGYHAVPPPYTGNFMPPKPDFIFADEHVISEYVTSLPGIAKSEVKTSESKPKTVSELIIKDWVSDTEDENEIETETKQIKPSLATVKVVNLAKHVKSSRKSVKQEESNRQTKYHMKIVKVLEVTRETGII</sequence>
<proteinExistence type="predicted"/>
<evidence type="ECO:0000313" key="1">
    <source>
        <dbReference type="EMBL" id="GFC55821.1"/>
    </source>
</evidence>
<comment type="caution">
    <text evidence="1">The sequence shown here is derived from an EMBL/GenBank/DDBJ whole genome shotgun (WGS) entry which is preliminary data.</text>
</comment>
<dbReference type="AlphaFoldDB" id="A0A699PV63"/>
<gene>
    <name evidence="1" type="ORF">Tci_827791</name>
</gene>
<dbReference type="EMBL" id="BKCJ010966767">
    <property type="protein sequence ID" value="GFC55821.1"/>
    <property type="molecule type" value="Genomic_DNA"/>
</dbReference>
<reference evidence="1" key="1">
    <citation type="journal article" date="2019" name="Sci. Rep.">
        <title>Draft genome of Tanacetum cinerariifolium, the natural source of mosquito coil.</title>
        <authorList>
            <person name="Yamashiro T."/>
            <person name="Shiraishi A."/>
            <person name="Satake H."/>
            <person name="Nakayama K."/>
        </authorList>
    </citation>
    <scope>NUCLEOTIDE SEQUENCE</scope>
</reference>